<dbReference type="Proteomes" id="UP000672032">
    <property type="component" value="Chromosome 9"/>
</dbReference>
<dbReference type="InterPro" id="IPR002347">
    <property type="entry name" value="SDR_fam"/>
</dbReference>
<evidence type="ECO:0000256" key="1">
    <source>
        <dbReference type="ARBA" id="ARBA00006484"/>
    </source>
</evidence>
<evidence type="ECO:0000313" key="5">
    <source>
        <dbReference type="Proteomes" id="UP000672032"/>
    </source>
</evidence>
<organism evidence="4 5">
    <name type="scientific">Monilinia vaccinii-corymbosi</name>
    <dbReference type="NCBI Taxonomy" id="61207"/>
    <lineage>
        <taxon>Eukaryota</taxon>
        <taxon>Fungi</taxon>
        <taxon>Dikarya</taxon>
        <taxon>Ascomycota</taxon>
        <taxon>Pezizomycotina</taxon>
        <taxon>Leotiomycetes</taxon>
        <taxon>Helotiales</taxon>
        <taxon>Sclerotiniaceae</taxon>
        <taxon>Monilinia</taxon>
    </lineage>
</organism>
<evidence type="ECO:0000256" key="3">
    <source>
        <dbReference type="SAM" id="MobiDB-lite"/>
    </source>
</evidence>
<evidence type="ECO:0000313" key="4">
    <source>
        <dbReference type="EMBL" id="QSZ37778.1"/>
    </source>
</evidence>
<dbReference type="Gene3D" id="3.40.50.720">
    <property type="entry name" value="NAD(P)-binding Rossmann-like Domain"/>
    <property type="match status" value="1"/>
</dbReference>
<gene>
    <name evidence="4" type="ORF">DSL72_008877</name>
</gene>
<dbReference type="PANTHER" id="PTHR43976">
    <property type="entry name" value="SHORT CHAIN DEHYDROGENASE"/>
    <property type="match status" value="1"/>
</dbReference>
<protein>
    <recommendedName>
        <fullName evidence="6">Short chain dehydrogenase/reductase family protein</fullName>
    </recommendedName>
</protein>
<accession>A0A8A3PQL5</accession>
<feature type="compositionally biased region" description="Basic residues" evidence="3">
    <location>
        <begin position="389"/>
        <end position="406"/>
    </location>
</feature>
<dbReference type="EMBL" id="CP063413">
    <property type="protein sequence ID" value="QSZ37778.1"/>
    <property type="molecule type" value="Genomic_DNA"/>
</dbReference>
<reference evidence="4" key="1">
    <citation type="submission" date="2020-10" db="EMBL/GenBank/DDBJ databases">
        <title>Genome Sequence of Monilinia vaccinii-corymbosi Sheds Light on Mummy Berry Disease Infection of Blueberry and Mating Type.</title>
        <authorList>
            <person name="Yow A.G."/>
            <person name="Zhang Y."/>
            <person name="Bansal K."/>
            <person name="Eacker S.M."/>
            <person name="Sullivan S."/>
            <person name="Liachko I."/>
            <person name="Cubeta M.A."/>
            <person name="Rollins J.A."/>
            <person name="Ashrafi H."/>
        </authorList>
    </citation>
    <scope>NUCLEOTIDE SEQUENCE</scope>
    <source>
        <strain evidence="4">RL-1</strain>
    </source>
</reference>
<evidence type="ECO:0008006" key="6">
    <source>
        <dbReference type="Google" id="ProtNLM"/>
    </source>
</evidence>
<keyword evidence="2" id="KW-0560">Oxidoreductase</keyword>
<dbReference type="GO" id="GO:0016491">
    <property type="term" value="F:oxidoreductase activity"/>
    <property type="evidence" value="ECO:0007669"/>
    <property type="project" value="UniProtKB-KW"/>
</dbReference>
<feature type="region of interest" description="Disordered" evidence="3">
    <location>
        <begin position="1"/>
        <end position="21"/>
    </location>
</feature>
<sequence>MERKNSEAGPSNSHPKIPHATFPTHNSPRVWFLTSALSPLSVRLIRLLLKHGDYVAAGLPPHEIDDDERCVEFRELITDCNSSKKQCEGWKERIRGIKCNGRAKSQCIAAIAEAIQVFGRIDILMCCTSEAVVGTVEELSTPGTQNLVRDQFETIYFSQINFIKAVLPHLRDKRDGHIIVLTSISGHIGTPGMSMYCAATWALEGFCDSLTYEIAPFNIRVTIVQPNKEISVLTNKIIFAPQLPQYDSQNNPAPRLRDILTNVLNRHPDTRIEPQTDKSSNSTIESRYPILPSETRDKLVMETVHALTAIGGHENPPTRHVVGSEGVAAVKERLKTVSEEMEDFVEVSCAVDLFNKSEVRKAALGTLPDRSDSLERRDSNYEGKDIEKRGRKSGINKTKIKKKGQHKMTDEAIEDIYS</sequence>
<feature type="region of interest" description="Disordered" evidence="3">
    <location>
        <begin position="370"/>
        <end position="418"/>
    </location>
</feature>
<dbReference type="InterPro" id="IPR036291">
    <property type="entry name" value="NAD(P)-bd_dom_sf"/>
</dbReference>
<dbReference type="SUPFAM" id="SSF51735">
    <property type="entry name" value="NAD(P)-binding Rossmann-fold domains"/>
    <property type="match status" value="1"/>
</dbReference>
<comment type="similarity">
    <text evidence="1">Belongs to the short-chain dehydrogenases/reductases (SDR) family.</text>
</comment>
<dbReference type="PANTHER" id="PTHR43976:SF16">
    <property type="entry name" value="SHORT-CHAIN DEHYDROGENASE_REDUCTASE FAMILY PROTEIN"/>
    <property type="match status" value="1"/>
</dbReference>
<name>A0A8A3PQL5_9HELO</name>
<dbReference type="AlphaFoldDB" id="A0A8A3PQL5"/>
<dbReference type="OrthoDB" id="1933717at2759"/>
<proteinExistence type="inferred from homology"/>
<keyword evidence="5" id="KW-1185">Reference proteome</keyword>
<dbReference type="InterPro" id="IPR051911">
    <property type="entry name" value="SDR_oxidoreductase"/>
</dbReference>
<dbReference type="Pfam" id="PF00106">
    <property type="entry name" value="adh_short"/>
    <property type="match status" value="1"/>
</dbReference>
<evidence type="ECO:0000256" key="2">
    <source>
        <dbReference type="ARBA" id="ARBA00023002"/>
    </source>
</evidence>
<feature type="compositionally biased region" description="Basic and acidic residues" evidence="3">
    <location>
        <begin position="370"/>
        <end position="388"/>
    </location>
</feature>